<dbReference type="CDD" id="cd01392">
    <property type="entry name" value="HTH_LacI"/>
    <property type="match status" value="1"/>
</dbReference>
<dbReference type="PROSITE" id="PS50932">
    <property type="entry name" value="HTH_LACI_2"/>
    <property type="match status" value="1"/>
</dbReference>
<accession>A0A420E6F3</accession>
<dbReference type="OrthoDB" id="9798934at2"/>
<proteinExistence type="predicted"/>
<dbReference type="Pfam" id="PF00356">
    <property type="entry name" value="LacI"/>
    <property type="match status" value="1"/>
</dbReference>
<evidence type="ECO:0000313" key="5">
    <source>
        <dbReference type="EMBL" id="RKF13739.1"/>
    </source>
</evidence>
<dbReference type="GO" id="GO:0003700">
    <property type="term" value="F:DNA-binding transcription factor activity"/>
    <property type="evidence" value="ECO:0007669"/>
    <property type="project" value="TreeGrafter"/>
</dbReference>
<protein>
    <submittedName>
        <fullName evidence="5">LacI family transcriptional regulator</fullName>
    </submittedName>
</protein>
<dbReference type="PANTHER" id="PTHR30146">
    <property type="entry name" value="LACI-RELATED TRANSCRIPTIONAL REPRESSOR"/>
    <property type="match status" value="1"/>
</dbReference>
<gene>
    <name evidence="5" type="ORF">DBZ36_18380</name>
</gene>
<dbReference type="PANTHER" id="PTHR30146:SF109">
    <property type="entry name" value="HTH-TYPE TRANSCRIPTIONAL REGULATOR GALS"/>
    <property type="match status" value="1"/>
</dbReference>
<dbReference type="Gene3D" id="1.10.260.40">
    <property type="entry name" value="lambda repressor-like DNA-binding domains"/>
    <property type="match status" value="1"/>
</dbReference>
<keyword evidence="3" id="KW-0804">Transcription</keyword>
<evidence type="ECO:0000313" key="6">
    <source>
        <dbReference type="Proteomes" id="UP000286482"/>
    </source>
</evidence>
<feature type="domain" description="HTH lacI-type" evidence="4">
    <location>
        <begin position="1"/>
        <end position="55"/>
    </location>
</feature>
<name>A0A420E6F3_9ALTE</name>
<sequence>MSIKKLAEHLNLSKSTVSRALNGYTDVSAETRAKVMQGAKDINYRANATAKRLASGKSRHIGIILPSNDDMFISPAFSKVLASASSLLAKHDYLLIVTTIAPFQNELKVYQDFMNGGLVDGLFVVRTRKDDERIQMLNQRKFPYICHGYLPGFTSEMYVDVDNEQAFYEMTIKQILAGHQQIAFLDGPSELALSQSRLEGYKRAMNEHNLSINPQWIQNGRLSEEDAANMAKEVLSLAKRPTAILCADDIMAVGAIAASEALGFNAGSDLAIAGYGDYSVGRYSKPPITSMRYDTEKVGEEMAKLMLNKLESTAFEVQNWYKASIVERQSDQVTTA</sequence>
<dbReference type="AlphaFoldDB" id="A0A420E6F3"/>
<evidence type="ECO:0000256" key="1">
    <source>
        <dbReference type="ARBA" id="ARBA00023015"/>
    </source>
</evidence>
<dbReference type="Gene3D" id="3.40.50.2300">
    <property type="match status" value="2"/>
</dbReference>
<dbReference type="SUPFAM" id="SSF47413">
    <property type="entry name" value="lambda repressor-like DNA-binding domains"/>
    <property type="match status" value="1"/>
</dbReference>
<dbReference type="GO" id="GO:0000976">
    <property type="term" value="F:transcription cis-regulatory region binding"/>
    <property type="evidence" value="ECO:0007669"/>
    <property type="project" value="TreeGrafter"/>
</dbReference>
<dbReference type="RefSeq" id="WP_120356449.1">
    <property type="nucleotide sequence ID" value="NZ_RAQO01000010.1"/>
</dbReference>
<evidence type="ECO:0000259" key="4">
    <source>
        <dbReference type="PROSITE" id="PS50932"/>
    </source>
</evidence>
<reference evidence="5 6" key="1">
    <citation type="submission" date="2018-09" db="EMBL/GenBank/DDBJ databases">
        <authorList>
            <person name="Wang Z."/>
        </authorList>
    </citation>
    <scope>NUCLEOTIDE SEQUENCE [LARGE SCALE GENOMIC DNA]</scope>
    <source>
        <strain evidence="5 6">ALS 81</strain>
    </source>
</reference>
<keyword evidence="1" id="KW-0805">Transcription regulation</keyword>
<organism evidence="5 6">
    <name type="scientific">Alginatibacterium sediminis</name>
    <dbReference type="NCBI Taxonomy" id="2164068"/>
    <lineage>
        <taxon>Bacteria</taxon>
        <taxon>Pseudomonadati</taxon>
        <taxon>Pseudomonadota</taxon>
        <taxon>Gammaproteobacteria</taxon>
        <taxon>Alteromonadales</taxon>
        <taxon>Alteromonadaceae</taxon>
        <taxon>Alginatibacterium</taxon>
    </lineage>
</organism>
<keyword evidence="6" id="KW-1185">Reference proteome</keyword>
<dbReference type="EMBL" id="RAQO01000010">
    <property type="protein sequence ID" value="RKF13739.1"/>
    <property type="molecule type" value="Genomic_DNA"/>
</dbReference>
<dbReference type="Proteomes" id="UP000286482">
    <property type="component" value="Unassembled WGS sequence"/>
</dbReference>
<dbReference type="InterPro" id="IPR000843">
    <property type="entry name" value="HTH_LacI"/>
</dbReference>
<evidence type="ECO:0000256" key="2">
    <source>
        <dbReference type="ARBA" id="ARBA00023125"/>
    </source>
</evidence>
<dbReference type="SMART" id="SM00354">
    <property type="entry name" value="HTH_LACI"/>
    <property type="match status" value="1"/>
</dbReference>
<evidence type="ECO:0000256" key="3">
    <source>
        <dbReference type="ARBA" id="ARBA00023163"/>
    </source>
</evidence>
<dbReference type="Pfam" id="PF13377">
    <property type="entry name" value="Peripla_BP_3"/>
    <property type="match status" value="1"/>
</dbReference>
<dbReference type="InterPro" id="IPR046335">
    <property type="entry name" value="LacI/GalR-like_sensor"/>
</dbReference>
<dbReference type="SUPFAM" id="SSF53822">
    <property type="entry name" value="Periplasmic binding protein-like I"/>
    <property type="match status" value="1"/>
</dbReference>
<dbReference type="InterPro" id="IPR010982">
    <property type="entry name" value="Lambda_DNA-bd_dom_sf"/>
</dbReference>
<dbReference type="InterPro" id="IPR028082">
    <property type="entry name" value="Peripla_BP_I"/>
</dbReference>
<comment type="caution">
    <text evidence="5">The sequence shown here is derived from an EMBL/GenBank/DDBJ whole genome shotgun (WGS) entry which is preliminary data.</text>
</comment>
<keyword evidence="2" id="KW-0238">DNA-binding</keyword>